<sequence length="701" mass="77339">MHTKTTPSAVHCRRKGGGFYMRARPENLVLLLSSLRAGLGVFVHAVADMLHNTCHSLIHGHAVLLLVAAETERNSAVLRILTASNQNERNLLSRRSTNLLRETIRTVIHFNTHTVRTQLVRDLGHVVVERLSHRNTNDLDRCQPSRERARVVLGQHTQEALNRAELRRVNHDRLLHGAVSSLVLQTETARLVEVVLNSRHLPGTANRVLRLNRNLRAVERSSTRIGNELQAGLLRNLLQNRSSLFPLLISTDELILLIALSVAGGQLKVEVSHAEVLKQAQHELQQVTHLIRCLLLRHIRVRVILSNHAHAGQALQHAGLLVTVHGAELEETQRQLTVRTATRTVNLVVHRAVHSLQTVMTVIQLHGREHAVRIVRKVTGSVEQVFLRNVRSADVLETLLNVAGTHVVFHLALNHATLRVNHRQAGANVLREGEQVQFTAQAAVVTALRLSDALLVRHQLVLSRPSGTVNTLQHGVLLRTAPVRATGTHQSVTVSDQLGVRQVRAAAEVLPDGLAGLRVHVVVNGDFTLADLHGCALGSIRTRTGALGQGEQLQLVRLVRHLGDSLVVGDHAAAEQLTGLDDLNHRLLDLLQIFRGERLSHIKVKVEAVSNVRANAQLGVLAVLLHRLRHHVRSGVAQNVQAVRFVNENRLNGIASRQLVGEINKHAVHACYNDLRVVSEQLSGSLRGDLALLTRNANNNC</sequence>
<dbReference type="Proteomes" id="UP000001883">
    <property type="component" value="Chromosome"/>
</dbReference>
<organism evidence="1 2">
    <name type="scientific">Rothia mucilaginosa (strain DY-18)</name>
    <name type="common">Stomatococcus mucilaginosus</name>
    <dbReference type="NCBI Taxonomy" id="680646"/>
    <lineage>
        <taxon>Bacteria</taxon>
        <taxon>Bacillati</taxon>
        <taxon>Actinomycetota</taxon>
        <taxon>Actinomycetes</taxon>
        <taxon>Micrococcales</taxon>
        <taxon>Micrococcaceae</taxon>
        <taxon>Rothia</taxon>
    </lineage>
</organism>
<keyword evidence="2" id="KW-1185">Reference proteome</keyword>
<dbReference type="EMBL" id="AP011540">
    <property type="protein sequence ID" value="BAI64766.1"/>
    <property type="molecule type" value="Genomic_DNA"/>
</dbReference>
<reference evidence="1 2" key="3">
    <citation type="journal article" date="2010" name="Sequencing">
        <title>Complete Genome Sequence of Rothia mucilaginosa DY-18: A Clinical Isolate with Dense Meshwork-Like Structures from a Persistent Apical Periodontitis Lesion.</title>
        <authorList>
            <person name="Yamane K."/>
            <person name="Nambu T."/>
            <person name="Yamanaka T."/>
            <person name="Mashimo C."/>
            <person name="Sugimori C."/>
            <person name="Leung K.-P."/>
            <person name="Fukushima H."/>
        </authorList>
    </citation>
    <scope>NUCLEOTIDE SEQUENCE [LARGE SCALE GENOMIC DNA]</scope>
    <source>
        <strain evidence="1 2">DY-18</strain>
    </source>
</reference>
<evidence type="ECO:0000313" key="2">
    <source>
        <dbReference type="Proteomes" id="UP000001883"/>
    </source>
</evidence>
<reference evidence="2" key="1">
    <citation type="submission" date="2009-07" db="EMBL/GenBank/DDBJ databases">
        <title>Complete genome sequence of Rothia mucilaginosa DJ.</title>
        <authorList>
            <person name="Yamane K."/>
            <person name="Nambu T."/>
            <person name="Mashimo C."/>
            <person name="Sugimori C."/>
            <person name="Yamanaka T."/>
            <person name="Leung K."/>
            <person name="Fukushima H."/>
        </authorList>
    </citation>
    <scope>NUCLEOTIDE SEQUENCE [LARGE SCALE GENOMIC DNA]</scope>
    <source>
        <strain evidence="2">DY-18</strain>
    </source>
</reference>
<dbReference type="AntiFam" id="ANF00209">
    <property type="entry name" value="Shadow ORF (opposite thrS)"/>
</dbReference>
<protein>
    <submittedName>
        <fullName evidence="1">Uncharacterized protein of PilT N-term./Vapc superfamily</fullName>
    </submittedName>
</protein>
<reference evidence="1 2" key="2">
    <citation type="journal article" date="2010" name="J Osaka Dent Univ">
        <title>Isolation and identification of Rothia mucilaginosa from persistent apical periodontitis lesions.</title>
        <authorList>
            <person name="Yamane K."/>
            <person name="Yoshida M."/>
            <person name="Fujihira T."/>
            <person name="Baba T."/>
            <person name="Tsuji N."/>
            <person name="Hayashi H."/>
            <person name="Sugimori C."/>
            <person name="Yamanaka T."/>
            <person name="Mashimo C."/>
            <person name="Nambu T."/>
            <person name="Kawai H."/>
            <person name="Fukushima H."/>
        </authorList>
    </citation>
    <scope>NUCLEOTIDE SEQUENCE [LARGE SCALE GENOMIC DNA]</scope>
    <source>
        <strain evidence="1 2">DY-18</strain>
    </source>
</reference>
<gene>
    <name evidence="1" type="ordered locus">RMDY18_09340</name>
</gene>
<accession>D2NSZ0</accession>
<dbReference type="KEGG" id="rmu:RMDY18_09340"/>
<name>D2NSZ0_ROTMD</name>
<proteinExistence type="predicted"/>
<dbReference type="HOGENOM" id="CLU_393221_0_0_11"/>
<dbReference type="AlphaFoldDB" id="D2NSZ0"/>
<evidence type="ECO:0000313" key="1">
    <source>
        <dbReference type="EMBL" id="BAI64766.1"/>
    </source>
</evidence>